<protein>
    <submittedName>
        <fullName evidence="2">Uncharacterized protein LOC106159909</fullName>
    </submittedName>
</protein>
<name>A0A1S3I0M0_LINAN</name>
<sequence>MPGGFYWSRNMMGQKLTDEQMREIPHANMELFGHVTIKTVQAGAFLGTLLTGPLTQAFRGPRTLNAIMETAARHGRNGAIIGLVLGPAMTFMKCNSMNWDEEGIYDRCYRLRYNRNQVRVDRASALGATAGYLVALQMGASGATGFVFGMTGGVVLSAVYNSMFCEKHV</sequence>
<gene>
    <name evidence="2" type="primary">LOC106159909</name>
</gene>
<evidence type="ECO:0000313" key="1">
    <source>
        <dbReference type="Proteomes" id="UP000085678"/>
    </source>
</evidence>
<proteinExistence type="predicted"/>
<dbReference type="OrthoDB" id="421638at2759"/>
<dbReference type="PANTHER" id="PTHR38636">
    <property type="entry name" value="PROTEIN CBG20488"/>
    <property type="match status" value="1"/>
</dbReference>
<dbReference type="AlphaFoldDB" id="A0A1S3I0M0"/>
<dbReference type="STRING" id="7574.A0A1S3I0M0"/>
<dbReference type="InterPro" id="IPR013869">
    <property type="entry name" value="DUF1757"/>
</dbReference>
<dbReference type="RefSeq" id="XP_013391810.1">
    <property type="nucleotide sequence ID" value="XM_013536356.2"/>
</dbReference>
<dbReference type="Pfam" id="PF08560">
    <property type="entry name" value="DUF1757"/>
    <property type="match status" value="1"/>
</dbReference>
<evidence type="ECO:0000313" key="2">
    <source>
        <dbReference type="RefSeq" id="XP_013391810.1"/>
    </source>
</evidence>
<keyword evidence="1" id="KW-1185">Reference proteome</keyword>
<dbReference type="PANTHER" id="PTHR38636:SF1">
    <property type="entry name" value="CHLORIDE CHANNEL PROTEIN CLC-D"/>
    <property type="match status" value="1"/>
</dbReference>
<dbReference type="InParanoid" id="A0A1S3I0M0"/>
<dbReference type="KEGG" id="lak:106159909"/>
<dbReference type="OMA" id="HATLHIH"/>
<organism evidence="1 2">
    <name type="scientific">Lingula anatina</name>
    <name type="common">Brachiopod</name>
    <name type="synonym">Lingula unguis</name>
    <dbReference type="NCBI Taxonomy" id="7574"/>
    <lineage>
        <taxon>Eukaryota</taxon>
        <taxon>Metazoa</taxon>
        <taxon>Spiralia</taxon>
        <taxon>Lophotrochozoa</taxon>
        <taxon>Brachiopoda</taxon>
        <taxon>Linguliformea</taxon>
        <taxon>Lingulata</taxon>
        <taxon>Lingulida</taxon>
        <taxon>Linguloidea</taxon>
        <taxon>Lingulidae</taxon>
        <taxon>Lingula</taxon>
    </lineage>
</organism>
<dbReference type="Proteomes" id="UP000085678">
    <property type="component" value="Unplaced"/>
</dbReference>
<dbReference type="GeneID" id="106159909"/>
<accession>A0A1S3I0M0</accession>
<reference evidence="2" key="1">
    <citation type="submission" date="2025-08" db="UniProtKB">
        <authorList>
            <consortium name="RefSeq"/>
        </authorList>
    </citation>
    <scope>IDENTIFICATION</scope>
    <source>
        <tissue evidence="2">Gonads</tissue>
    </source>
</reference>